<dbReference type="InterPro" id="IPR009057">
    <property type="entry name" value="Homeodomain-like_sf"/>
</dbReference>
<dbReference type="PANTHER" id="PTHR43280">
    <property type="entry name" value="ARAC-FAMILY TRANSCRIPTIONAL REGULATOR"/>
    <property type="match status" value="1"/>
</dbReference>
<protein>
    <submittedName>
        <fullName evidence="5">AraC-type DNA-binding protein</fullName>
    </submittedName>
</protein>
<dbReference type="InterPro" id="IPR011051">
    <property type="entry name" value="RmlC_Cupin_sf"/>
</dbReference>
<dbReference type="RefSeq" id="WP_097047187.1">
    <property type="nucleotide sequence ID" value="NZ_OBEH01000007.1"/>
</dbReference>
<gene>
    <name evidence="5" type="ORF">SAMN06265377_3590</name>
</gene>
<dbReference type="InterPro" id="IPR014710">
    <property type="entry name" value="RmlC-like_jellyroll"/>
</dbReference>
<reference evidence="6" key="1">
    <citation type="submission" date="2017-09" db="EMBL/GenBank/DDBJ databases">
        <authorList>
            <person name="Varghese N."/>
            <person name="Submissions S."/>
        </authorList>
    </citation>
    <scope>NUCLEOTIDE SEQUENCE [LARGE SCALE GENOMIC DNA]</scope>
    <source>
        <strain evidence="6">DSM 25885</strain>
    </source>
</reference>
<proteinExistence type="predicted"/>
<keyword evidence="1" id="KW-0805">Transcription regulation</keyword>
<dbReference type="GO" id="GO:0043565">
    <property type="term" value="F:sequence-specific DNA binding"/>
    <property type="evidence" value="ECO:0007669"/>
    <property type="project" value="InterPro"/>
</dbReference>
<organism evidence="5 6">
    <name type="scientific">Flagellimonas pacifica</name>
    <dbReference type="NCBI Taxonomy" id="1247520"/>
    <lineage>
        <taxon>Bacteria</taxon>
        <taxon>Pseudomonadati</taxon>
        <taxon>Bacteroidota</taxon>
        <taxon>Flavobacteriia</taxon>
        <taxon>Flavobacteriales</taxon>
        <taxon>Flavobacteriaceae</taxon>
        <taxon>Flagellimonas</taxon>
    </lineage>
</organism>
<evidence type="ECO:0000313" key="5">
    <source>
        <dbReference type="EMBL" id="SNZ01747.1"/>
    </source>
</evidence>
<evidence type="ECO:0000256" key="1">
    <source>
        <dbReference type="ARBA" id="ARBA00023015"/>
    </source>
</evidence>
<dbReference type="PROSITE" id="PS01124">
    <property type="entry name" value="HTH_ARAC_FAMILY_2"/>
    <property type="match status" value="1"/>
</dbReference>
<dbReference type="Pfam" id="PF12833">
    <property type="entry name" value="HTH_18"/>
    <property type="match status" value="1"/>
</dbReference>
<evidence type="ECO:0000259" key="4">
    <source>
        <dbReference type="PROSITE" id="PS01124"/>
    </source>
</evidence>
<name>A0A285MYY8_9FLAO</name>
<dbReference type="CDD" id="cd06976">
    <property type="entry name" value="cupin_MtlR-like_N"/>
    <property type="match status" value="1"/>
</dbReference>
<dbReference type="OrthoDB" id="1410704at2"/>
<dbReference type="GO" id="GO:0003700">
    <property type="term" value="F:DNA-binding transcription factor activity"/>
    <property type="evidence" value="ECO:0007669"/>
    <property type="project" value="InterPro"/>
</dbReference>
<dbReference type="InterPro" id="IPR018060">
    <property type="entry name" value="HTH_AraC"/>
</dbReference>
<sequence length="288" mass="33498">MIPIYRKITHPSFLSYSSSIEAPPEFHTPWHYHPEFELILILNSKGTRFMGDNISNFDNVELVLIGPNLPHFWKKEGPIEKDAIAYVIHFSEDFLGNTIFDLPEGMRIKKLLNNARFGISFTENKNSKIVNKIRHLIESKNFKRILTLLTILDLLSKKRNYKTLSSEGFVDLFNKKNSQKINSTIEYAMNNFKEKINLDEIASSVSMSKSSFCRFFKKSTGKTYFDFLREVRIGYACKLILENNLSITQIAYECGYGNISNFNRQFKDTVNMVPKEYKRKLLRSNVSL</sequence>
<keyword evidence="3" id="KW-0804">Transcription</keyword>
<dbReference type="SUPFAM" id="SSF46689">
    <property type="entry name" value="Homeodomain-like"/>
    <property type="match status" value="2"/>
</dbReference>
<dbReference type="PRINTS" id="PR00032">
    <property type="entry name" value="HTHARAC"/>
</dbReference>
<dbReference type="AlphaFoldDB" id="A0A285MYY8"/>
<keyword evidence="6" id="KW-1185">Reference proteome</keyword>
<accession>A0A285MYY8</accession>
<dbReference type="PANTHER" id="PTHR43280:SF27">
    <property type="entry name" value="TRANSCRIPTIONAL REGULATOR MTLR"/>
    <property type="match status" value="1"/>
</dbReference>
<keyword evidence="2 5" id="KW-0238">DNA-binding</keyword>
<dbReference type="InterPro" id="IPR020449">
    <property type="entry name" value="Tscrpt_reg_AraC-type_HTH"/>
</dbReference>
<feature type="domain" description="HTH araC/xylS-type" evidence="4">
    <location>
        <begin position="182"/>
        <end position="280"/>
    </location>
</feature>
<dbReference type="EMBL" id="OBEH01000007">
    <property type="protein sequence ID" value="SNZ01747.1"/>
    <property type="molecule type" value="Genomic_DNA"/>
</dbReference>
<dbReference type="Gene3D" id="1.10.10.60">
    <property type="entry name" value="Homeodomain-like"/>
    <property type="match status" value="2"/>
</dbReference>
<evidence type="ECO:0000256" key="2">
    <source>
        <dbReference type="ARBA" id="ARBA00023125"/>
    </source>
</evidence>
<evidence type="ECO:0000256" key="3">
    <source>
        <dbReference type="ARBA" id="ARBA00023163"/>
    </source>
</evidence>
<dbReference type="SUPFAM" id="SSF51182">
    <property type="entry name" value="RmlC-like cupins"/>
    <property type="match status" value="1"/>
</dbReference>
<dbReference type="SMART" id="SM00342">
    <property type="entry name" value="HTH_ARAC"/>
    <property type="match status" value="1"/>
</dbReference>
<dbReference type="Gene3D" id="2.60.120.10">
    <property type="entry name" value="Jelly Rolls"/>
    <property type="match status" value="1"/>
</dbReference>
<evidence type="ECO:0000313" key="6">
    <source>
        <dbReference type="Proteomes" id="UP000219048"/>
    </source>
</evidence>
<dbReference type="Proteomes" id="UP000219048">
    <property type="component" value="Unassembled WGS sequence"/>
</dbReference>